<comment type="caution">
    <text evidence="2">The sequence shown here is derived from an EMBL/GenBank/DDBJ whole genome shotgun (WGS) entry which is preliminary data.</text>
</comment>
<evidence type="ECO:0000256" key="1">
    <source>
        <dbReference type="SAM" id="MobiDB-lite"/>
    </source>
</evidence>
<protein>
    <submittedName>
        <fullName evidence="2">Uncharacterized protein</fullName>
    </submittedName>
</protein>
<sequence>MDDKILSASDLASLAACSDTATETSDSDTADEERSDSSPSVISASRKKSVRFSIVKTREFYLVDDNENDVGHSATSTATSRTSLGWDVVSESQCDVNQHEDVCRRSRAEKYDRMIQVHIQKKEKREEQRQLLLKKKRGIGARVLGQIWRGVVEMGKASAHSMPVPRI</sequence>
<feature type="compositionally biased region" description="Acidic residues" evidence="1">
    <location>
        <begin position="25"/>
        <end position="34"/>
    </location>
</feature>
<reference evidence="2 3" key="1">
    <citation type="journal article" date="2012" name="Genome Biol.">
        <title>Genome and low-iron response of an oceanic diatom adapted to chronic iron limitation.</title>
        <authorList>
            <person name="Lommer M."/>
            <person name="Specht M."/>
            <person name="Roy A.S."/>
            <person name="Kraemer L."/>
            <person name="Andreson R."/>
            <person name="Gutowska M.A."/>
            <person name="Wolf J."/>
            <person name="Bergner S.V."/>
            <person name="Schilhabel M.B."/>
            <person name="Klostermeier U.C."/>
            <person name="Beiko R.G."/>
            <person name="Rosenstiel P."/>
            <person name="Hippler M."/>
            <person name="Laroche J."/>
        </authorList>
    </citation>
    <scope>NUCLEOTIDE SEQUENCE [LARGE SCALE GENOMIC DNA]</scope>
    <source>
        <strain evidence="2 3">CCMP1005</strain>
    </source>
</reference>
<dbReference type="eggNOG" id="ENOG502RPX5">
    <property type="taxonomic scope" value="Eukaryota"/>
</dbReference>
<evidence type="ECO:0000313" key="2">
    <source>
        <dbReference type="EMBL" id="EJK46552.1"/>
    </source>
</evidence>
<dbReference type="OMA" id="DIESHII"/>
<name>K0RIN8_THAOC</name>
<accession>K0RIN8</accession>
<dbReference type="Proteomes" id="UP000266841">
    <property type="component" value="Unassembled WGS sequence"/>
</dbReference>
<feature type="region of interest" description="Disordered" evidence="1">
    <location>
        <begin position="17"/>
        <end position="44"/>
    </location>
</feature>
<dbReference type="EMBL" id="AGNL01047682">
    <property type="protein sequence ID" value="EJK46552.1"/>
    <property type="molecule type" value="Genomic_DNA"/>
</dbReference>
<gene>
    <name evidence="2" type="ORF">THAOC_34776</name>
</gene>
<keyword evidence="3" id="KW-1185">Reference proteome</keyword>
<evidence type="ECO:0000313" key="3">
    <source>
        <dbReference type="Proteomes" id="UP000266841"/>
    </source>
</evidence>
<organism evidence="2 3">
    <name type="scientific">Thalassiosira oceanica</name>
    <name type="common">Marine diatom</name>
    <dbReference type="NCBI Taxonomy" id="159749"/>
    <lineage>
        <taxon>Eukaryota</taxon>
        <taxon>Sar</taxon>
        <taxon>Stramenopiles</taxon>
        <taxon>Ochrophyta</taxon>
        <taxon>Bacillariophyta</taxon>
        <taxon>Coscinodiscophyceae</taxon>
        <taxon>Thalassiosirophycidae</taxon>
        <taxon>Thalassiosirales</taxon>
        <taxon>Thalassiosiraceae</taxon>
        <taxon>Thalassiosira</taxon>
    </lineage>
</organism>
<dbReference type="AlphaFoldDB" id="K0RIN8"/>
<proteinExistence type="predicted"/>